<organism evidence="1 2">
    <name type="scientific">Archangium gephyra</name>
    <dbReference type="NCBI Taxonomy" id="48"/>
    <lineage>
        <taxon>Bacteria</taxon>
        <taxon>Pseudomonadati</taxon>
        <taxon>Myxococcota</taxon>
        <taxon>Myxococcia</taxon>
        <taxon>Myxococcales</taxon>
        <taxon>Cystobacterineae</taxon>
        <taxon>Archangiaceae</taxon>
        <taxon>Archangium</taxon>
    </lineage>
</organism>
<evidence type="ECO:0008006" key="3">
    <source>
        <dbReference type="Google" id="ProtNLM"/>
    </source>
</evidence>
<evidence type="ECO:0000313" key="1">
    <source>
        <dbReference type="EMBL" id="PZR11445.1"/>
    </source>
</evidence>
<name>A0A2W5TJF4_9BACT</name>
<dbReference type="NCBIfam" id="NF033662">
    <property type="entry name" value="acid_disulf_rpt"/>
    <property type="match status" value="1"/>
</dbReference>
<proteinExistence type="predicted"/>
<gene>
    <name evidence="1" type="ORF">DI536_17615</name>
</gene>
<accession>A0A2W5TJF4</accession>
<sequence length="258" mass="27488">MMRSLAVALVVSSFFVACSPPEKQREVCGDGIDNDGNGLADCADADCQGQEVCKPVNYGECPKCGIECADQSACVVSFPDDRPLPMCLNGHCNANSLFIQPSIQLDTKDNWSGLALSPQSAATRFIKKKAVDGSEVTCAMIAATASDRMKPTAIEDAKKYNVQGLDVTRVTNPMLGQGVSFAFVNTQIGGDFLIWVELWGGAPGTDSKMPTGRRFGWGCFESASVVGNALVDTDNCPSAAFNFGTCRRFVLKMPGPEM</sequence>
<dbReference type="Proteomes" id="UP000249061">
    <property type="component" value="Unassembled WGS sequence"/>
</dbReference>
<dbReference type="EMBL" id="QFQP01000014">
    <property type="protein sequence ID" value="PZR11445.1"/>
    <property type="molecule type" value="Genomic_DNA"/>
</dbReference>
<protein>
    <recommendedName>
        <fullName evidence="3">Lipoprotein</fullName>
    </recommendedName>
</protein>
<reference evidence="1 2" key="1">
    <citation type="submission" date="2017-08" db="EMBL/GenBank/DDBJ databases">
        <title>Infants hospitalized years apart are colonized by the same room-sourced microbial strains.</title>
        <authorList>
            <person name="Brooks B."/>
            <person name="Olm M.R."/>
            <person name="Firek B.A."/>
            <person name="Baker R."/>
            <person name="Thomas B.C."/>
            <person name="Morowitz M.J."/>
            <person name="Banfield J.F."/>
        </authorList>
    </citation>
    <scope>NUCLEOTIDE SEQUENCE [LARGE SCALE GENOMIC DNA]</scope>
    <source>
        <strain evidence="1">S2_003_000_R2_14</strain>
    </source>
</reference>
<evidence type="ECO:0000313" key="2">
    <source>
        <dbReference type="Proteomes" id="UP000249061"/>
    </source>
</evidence>
<dbReference type="AlphaFoldDB" id="A0A2W5TJF4"/>
<dbReference type="PROSITE" id="PS51257">
    <property type="entry name" value="PROKAR_LIPOPROTEIN"/>
    <property type="match status" value="1"/>
</dbReference>
<comment type="caution">
    <text evidence="1">The sequence shown here is derived from an EMBL/GenBank/DDBJ whole genome shotgun (WGS) entry which is preliminary data.</text>
</comment>